<reference evidence="1 2" key="1">
    <citation type="submission" date="2019-01" db="EMBL/GenBank/DDBJ databases">
        <title>Complete genome sequencing of Aequorivita sp. H23M31.</title>
        <authorList>
            <person name="Bae J.-W."/>
        </authorList>
    </citation>
    <scope>NUCLEOTIDE SEQUENCE [LARGE SCALE GENOMIC DNA]</scope>
    <source>
        <strain evidence="1 2">H23M31</strain>
    </source>
</reference>
<dbReference type="EMBL" id="CP034951">
    <property type="protein sequence ID" value="QAA81251.1"/>
    <property type="molecule type" value="Genomic_DNA"/>
</dbReference>
<evidence type="ECO:0000313" key="1">
    <source>
        <dbReference type="EMBL" id="QAA81251.1"/>
    </source>
</evidence>
<dbReference type="AlphaFoldDB" id="A0A410G1X4"/>
<organism evidence="1 2">
    <name type="scientific">Aequorivita ciconiae</name>
    <dbReference type="NCBI Taxonomy" id="2494375"/>
    <lineage>
        <taxon>Bacteria</taxon>
        <taxon>Pseudomonadati</taxon>
        <taxon>Bacteroidota</taxon>
        <taxon>Flavobacteriia</taxon>
        <taxon>Flavobacteriales</taxon>
        <taxon>Flavobacteriaceae</taxon>
        <taxon>Aequorivita</taxon>
    </lineage>
</organism>
<protein>
    <submittedName>
        <fullName evidence="1">Uncharacterized protein</fullName>
    </submittedName>
</protein>
<name>A0A410G1X4_9FLAO</name>
<proteinExistence type="predicted"/>
<keyword evidence="2" id="KW-1185">Reference proteome</keyword>
<sequence>MGFLKRLFGNFSKNKKGDGPVENPKDVANCPFCWGYNEFGSQTRIVRHDKQIDVKNHIDKNVKVGKFMVEHVDGFKNKKRIVERCPDCGGKRIRFIENS</sequence>
<dbReference type="Proteomes" id="UP000285517">
    <property type="component" value="Chromosome"/>
</dbReference>
<dbReference type="OrthoDB" id="982962at2"/>
<evidence type="ECO:0000313" key="2">
    <source>
        <dbReference type="Proteomes" id="UP000285517"/>
    </source>
</evidence>
<dbReference type="RefSeq" id="WP_128249639.1">
    <property type="nucleotide sequence ID" value="NZ_CP034951.1"/>
</dbReference>
<gene>
    <name evidence="1" type="ORF">EI546_05695</name>
</gene>
<accession>A0A410G1X4</accession>
<dbReference type="KEGG" id="aev:EI546_05695"/>